<dbReference type="PANTHER" id="PTHR36435:SF1">
    <property type="entry name" value="CAAX AMINO TERMINAL PROTEASE FAMILY PROTEIN"/>
    <property type="match status" value="1"/>
</dbReference>
<feature type="transmembrane region" description="Helical" evidence="1">
    <location>
        <begin position="89"/>
        <end position="109"/>
    </location>
</feature>
<gene>
    <name evidence="3" type="ORF">FHS19_002806</name>
</gene>
<evidence type="ECO:0000256" key="1">
    <source>
        <dbReference type="SAM" id="Phobius"/>
    </source>
</evidence>
<dbReference type="GO" id="GO:0004175">
    <property type="term" value="F:endopeptidase activity"/>
    <property type="evidence" value="ECO:0007669"/>
    <property type="project" value="UniProtKB-ARBA"/>
</dbReference>
<feature type="transmembrane region" description="Helical" evidence="1">
    <location>
        <begin position="145"/>
        <end position="164"/>
    </location>
</feature>
<feature type="domain" description="CAAX prenyl protease 2/Lysostaphin resistance protein A-like" evidence="2">
    <location>
        <begin position="114"/>
        <end position="212"/>
    </location>
</feature>
<name>A0A839TNA8_9BACL</name>
<dbReference type="EMBL" id="JACHXJ010000002">
    <property type="protein sequence ID" value="MBB3128152.1"/>
    <property type="molecule type" value="Genomic_DNA"/>
</dbReference>
<evidence type="ECO:0000313" key="4">
    <source>
        <dbReference type="Proteomes" id="UP000517523"/>
    </source>
</evidence>
<evidence type="ECO:0000259" key="2">
    <source>
        <dbReference type="Pfam" id="PF02517"/>
    </source>
</evidence>
<dbReference type="InterPro" id="IPR052710">
    <property type="entry name" value="CAAX_protease"/>
</dbReference>
<evidence type="ECO:0000313" key="3">
    <source>
        <dbReference type="EMBL" id="MBB3128152.1"/>
    </source>
</evidence>
<dbReference type="RefSeq" id="WP_183582356.1">
    <property type="nucleotide sequence ID" value="NZ_JACHXJ010000002.1"/>
</dbReference>
<dbReference type="AlphaFoldDB" id="A0A839TNA8"/>
<feature type="transmembrane region" description="Helical" evidence="1">
    <location>
        <begin position="176"/>
        <end position="194"/>
    </location>
</feature>
<feature type="transmembrane region" description="Helical" evidence="1">
    <location>
        <begin position="115"/>
        <end position="133"/>
    </location>
</feature>
<sequence length="262" mass="29534">MTASTKSSHERTSFSQKRPVISVILIELLLLIAVFIAGAYATLNELSYTTPVLLSFIPISIVLIIYITIKRKWRHYGFRSLLTITKRSWIYYLPQLAVLIVVAFNGFKAFTLQDLLFFLFFTLLVAFVEETIYRGLILQILLRSKGIMAAVITSSILFSVTHVLNMLSGQSAADTIMQLAYALLTGAALALLMVKNGNIIPLILFHFIHNLMQFLGNEGRGTSAWDYVVILILLAQCIWLIPDLRKKPSLLQHASDQPEHTY</sequence>
<dbReference type="Proteomes" id="UP000517523">
    <property type="component" value="Unassembled WGS sequence"/>
</dbReference>
<proteinExistence type="predicted"/>
<keyword evidence="1" id="KW-1133">Transmembrane helix</keyword>
<dbReference type="Pfam" id="PF02517">
    <property type="entry name" value="Rce1-like"/>
    <property type="match status" value="1"/>
</dbReference>
<dbReference type="GO" id="GO:0080120">
    <property type="term" value="P:CAAX-box protein maturation"/>
    <property type="evidence" value="ECO:0007669"/>
    <property type="project" value="UniProtKB-ARBA"/>
</dbReference>
<feature type="transmembrane region" description="Helical" evidence="1">
    <location>
        <begin position="222"/>
        <end position="241"/>
    </location>
</feature>
<keyword evidence="1" id="KW-0812">Transmembrane</keyword>
<comment type="caution">
    <text evidence="3">The sequence shown here is derived from an EMBL/GenBank/DDBJ whole genome shotgun (WGS) entry which is preliminary data.</text>
</comment>
<dbReference type="InterPro" id="IPR003675">
    <property type="entry name" value="Rce1/LyrA-like_dom"/>
</dbReference>
<feature type="transmembrane region" description="Helical" evidence="1">
    <location>
        <begin position="20"/>
        <end position="42"/>
    </location>
</feature>
<protein>
    <recommendedName>
        <fullName evidence="2">CAAX prenyl protease 2/Lysostaphin resistance protein A-like domain-containing protein</fullName>
    </recommendedName>
</protein>
<reference evidence="3 4" key="1">
    <citation type="submission" date="2020-08" db="EMBL/GenBank/DDBJ databases">
        <title>Genomic Encyclopedia of Type Strains, Phase III (KMG-III): the genomes of soil and plant-associated and newly described type strains.</title>
        <authorList>
            <person name="Whitman W."/>
        </authorList>
    </citation>
    <scope>NUCLEOTIDE SEQUENCE [LARGE SCALE GENOMIC DNA]</scope>
    <source>
        <strain evidence="3 4">CECT 5831</strain>
    </source>
</reference>
<keyword evidence="1" id="KW-0472">Membrane</keyword>
<accession>A0A839TNA8</accession>
<dbReference type="PANTHER" id="PTHR36435">
    <property type="entry name" value="SLR1288 PROTEIN"/>
    <property type="match status" value="1"/>
</dbReference>
<organism evidence="3 4">
    <name type="scientific">Paenibacillus rhizosphaerae</name>
    <dbReference type="NCBI Taxonomy" id="297318"/>
    <lineage>
        <taxon>Bacteria</taxon>
        <taxon>Bacillati</taxon>
        <taxon>Bacillota</taxon>
        <taxon>Bacilli</taxon>
        <taxon>Bacillales</taxon>
        <taxon>Paenibacillaceae</taxon>
        <taxon>Paenibacillus</taxon>
    </lineage>
</organism>
<feature type="transmembrane region" description="Helical" evidence="1">
    <location>
        <begin position="48"/>
        <end position="69"/>
    </location>
</feature>